<feature type="non-terminal residue" evidence="1">
    <location>
        <position position="68"/>
    </location>
</feature>
<comment type="caution">
    <text evidence="1">The sequence shown here is derived from an EMBL/GenBank/DDBJ whole genome shotgun (WGS) entry which is preliminary data.</text>
</comment>
<dbReference type="Proteomes" id="UP001432322">
    <property type="component" value="Unassembled WGS sequence"/>
</dbReference>
<proteinExistence type="predicted"/>
<dbReference type="EMBL" id="BTSY01000006">
    <property type="protein sequence ID" value="GMT31722.1"/>
    <property type="molecule type" value="Genomic_DNA"/>
</dbReference>
<accession>A0AAV5WIC1</accession>
<dbReference type="EMBL" id="BTSY01000006">
    <property type="protein sequence ID" value="GMT34651.1"/>
    <property type="molecule type" value="Genomic_DNA"/>
</dbReference>
<reference evidence="1" key="1">
    <citation type="submission" date="2023-10" db="EMBL/GenBank/DDBJ databases">
        <title>Genome assembly of Pristionchus species.</title>
        <authorList>
            <person name="Yoshida K."/>
            <person name="Sommer R.J."/>
        </authorList>
    </citation>
    <scope>NUCLEOTIDE SEQUENCE</scope>
    <source>
        <strain evidence="1">RS5133</strain>
    </source>
</reference>
<dbReference type="EMBL" id="BTSY01000006">
    <property type="protein sequence ID" value="GMT31687.1"/>
    <property type="molecule type" value="Genomic_DNA"/>
</dbReference>
<evidence type="ECO:0000313" key="4">
    <source>
        <dbReference type="EMBL" id="GMT34651.1"/>
    </source>
</evidence>
<evidence type="ECO:0000313" key="1">
    <source>
        <dbReference type="EMBL" id="GMT31687.1"/>
    </source>
</evidence>
<dbReference type="EMBL" id="BTSY01000006">
    <property type="protein sequence ID" value="GMT31724.1"/>
    <property type="molecule type" value="Genomic_DNA"/>
</dbReference>
<feature type="non-terminal residue" evidence="1">
    <location>
        <position position="1"/>
    </location>
</feature>
<name>A0AAV5WIC1_9BILA</name>
<evidence type="ECO:0000313" key="5">
    <source>
        <dbReference type="Proteomes" id="UP001432322"/>
    </source>
</evidence>
<gene>
    <name evidence="1" type="ORF">PFISCL1PPCAC_22984</name>
    <name evidence="2" type="ORF">PFISCL1PPCAC_23019</name>
    <name evidence="3" type="ORF">PFISCL1PPCAC_23022</name>
    <name evidence="4" type="ORF">PFISCL1PPCAC_25948</name>
</gene>
<sequence>SLSTINKVALYIISASSYSAIATRLTGDIHVEVRRRRRLSAAPIYKRKRKDEEVIGDSAWTCGEKGTR</sequence>
<organism evidence="1 5">
    <name type="scientific">Pristionchus fissidentatus</name>
    <dbReference type="NCBI Taxonomy" id="1538716"/>
    <lineage>
        <taxon>Eukaryota</taxon>
        <taxon>Metazoa</taxon>
        <taxon>Ecdysozoa</taxon>
        <taxon>Nematoda</taxon>
        <taxon>Chromadorea</taxon>
        <taxon>Rhabditida</taxon>
        <taxon>Rhabditina</taxon>
        <taxon>Diplogasteromorpha</taxon>
        <taxon>Diplogasteroidea</taxon>
        <taxon>Neodiplogasteridae</taxon>
        <taxon>Pristionchus</taxon>
    </lineage>
</organism>
<keyword evidence="5" id="KW-1185">Reference proteome</keyword>
<evidence type="ECO:0000313" key="2">
    <source>
        <dbReference type="EMBL" id="GMT31722.1"/>
    </source>
</evidence>
<protein>
    <submittedName>
        <fullName evidence="1">Uncharacterized protein</fullName>
    </submittedName>
</protein>
<dbReference type="AlphaFoldDB" id="A0AAV5WIC1"/>
<evidence type="ECO:0000313" key="3">
    <source>
        <dbReference type="EMBL" id="GMT31724.1"/>
    </source>
</evidence>